<dbReference type="PANTHER" id="PTHR22760">
    <property type="entry name" value="GLYCOSYLTRANSFERASE"/>
    <property type="match status" value="1"/>
</dbReference>
<feature type="transmembrane region" description="Helical" evidence="12">
    <location>
        <begin position="224"/>
        <end position="243"/>
    </location>
</feature>
<feature type="transmembrane region" description="Helical" evidence="12">
    <location>
        <begin position="271"/>
        <end position="293"/>
    </location>
</feature>
<dbReference type="EMBL" id="JAUTDP010000014">
    <property type="protein sequence ID" value="KAK3389098.1"/>
    <property type="molecule type" value="Genomic_DNA"/>
</dbReference>
<feature type="transmembrane region" description="Helical" evidence="12">
    <location>
        <begin position="7"/>
        <end position="25"/>
    </location>
</feature>
<name>A0AAE0NWM1_SORBR</name>
<sequence>MKLISVLDLGLSLLVPTLILIHLFVAPYTKVEESFNIQATHDVLVYGTPLQNVYQKLSQTYDHFTFPGAVPRTFVGPVVLAGLGQPIVNLIGFDHAQTIVRGMLGLANAAALLLFARNFRLAYGRPAARWYLLLQASQFHVIYYASRTLPNMFAFGLTTTAAALLLPNPQSPELIHRRQRSAIALLIMAGIIFRSEVALLLFTTIFHLLFVAPSTSLERIIPHFIVAVIVSLIMTVPIDSYFWQKPLWPELWGFYFNAVQGNSSEWGTSPWYYYFVSAIPRLLVNPLTWGLMIPVAWKQPAVRPAVKGLLVPSLFFVAIYSLQPHKEARFIFYVVPSLTGAAALGADWIARRSIKAGKTAAVLTWGILLGSVAVSFAASTGMLLVSSLNYPGGEALAYLRNTVETEVAASSSSSAVVPVHADVLSCMTGVTLFGTATGYASAVPSDGKIVKRTHGNNVVLALDKTEDDSALAQEEFWKRFDYVLAEDTTKVKGDDWETVGVVKGYGGIEVLLNGSAQCDKPNDDVRVVGKGVSVERWRNRVKAITGGKWVGPRMVPRIYILRRIKDVKRARETADA</sequence>
<keyword evidence="14" id="KW-1185">Reference proteome</keyword>
<dbReference type="PANTHER" id="PTHR22760:SF1">
    <property type="entry name" value="DOL-P-MAN:MAN(7)GLCNAC(2)-PP-DOL ALPHA-1,6-MANNOSYLTRANSFERASE"/>
    <property type="match status" value="1"/>
</dbReference>
<accession>A0AAE0NWM1</accession>
<evidence type="ECO:0000256" key="11">
    <source>
        <dbReference type="ARBA" id="ARBA00048899"/>
    </source>
</evidence>
<keyword evidence="5" id="KW-0808">Transferase</keyword>
<evidence type="ECO:0000256" key="2">
    <source>
        <dbReference type="ARBA" id="ARBA00004922"/>
    </source>
</evidence>
<keyword evidence="7 12" id="KW-0256">Endoplasmic reticulum</keyword>
<feature type="transmembrane region" description="Helical" evidence="12">
    <location>
        <begin position="330"/>
        <end position="350"/>
    </location>
</feature>
<evidence type="ECO:0000256" key="12">
    <source>
        <dbReference type="RuleBase" id="RU363075"/>
    </source>
</evidence>
<keyword evidence="9 12" id="KW-0472">Membrane</keyword>
<feature type="transmembrane region" description="Helical" evidence="12">
    <location>
        <begin position="99"/>
        <end position="116"/>
    </location>
</feature>
<evidence type="ECO:0000256" key="6">
    <source>
        <dbReference type="ARBA" id="ARBA00022692"/>
    </source>
</evidence>
<keyword evidence="6 12" id="KW-0812">Transmembrane</keyword>
<dbReference type="GO" id="GO:0052917">
    <property type="term" value="F:dol-P-Man:Man(7)GlcNAc(2)-PP-Dol alpha-1,6-mannosyltransferase activity"/>
    <property type="evidence" value="ECO:0007669"/>
    <property type="project" value="UniProtKB-EC"/>
</dbReference>
<evidence type="ECO:0000256" key="7">
    <source>
        <dbReference type="ARBA" id="ARBA00022824"/>
    </source>
</evidence>
<evidence type="ECO:0000256" key="3">
    <source>
        <dbReference type="ARBA" id="ARBA00007063"/>
    </source>
</evidence>
<comment type="function">
    <text evidence="10">Mannosyltransferase that operates in the biosynthetic pathway of dolichol-linked oligosaccharides, the glycan precursors employed in protein asparagine (N)-glycosylation. The assembly of dolichol-linked oligosaccharides begins on the cytosolic side of the endoplasmic reticulum membrane and finishes in its lumen. The sequential addition of sugars to dolichol pyrophosphate produces dolichol-linked oligosaccharides containing fourteen sugars, including two GlcNAcs, nine mannoses and three glucoses. Once assembled, the oligosaccharide is transferred from the lipid to nascent proteins by oligosaccharyltransferases. In the lumen of the endoplasmic reticulum, adds the eighth mannose residue in an alpha-1,6 linkage onto Man(7)GlcNAc(2)-PP-dolichol to produce Man(8)GlcNAc(2)-PP-dolichol.</text>
</comment>
<protein>
    <recommendedName>
        <fullName evidence="12">Mannosyltransferase</fullName>
        <ecNumber evidence="12">2.4.1.-</ecNumber>
    </recommendedName>
</protein>
<dbReference type="GO" id="GO:0006487">
    <property type="term" value="P:protein N-linked glycosylation"/>
    <property type="evidence" value="ECO:0007669"/>
    <property type="project" value="TreeGrafter"/>
</dbReference>
<gene>
    <name evidence="13" type="ORF">B0T20DRAFT_386286</name>
</gene>
<dbReference type="EC" id="2.4.1.-" evidence="12"/>
<comment type="similarity">
    <text evidence="3 12">Belongs to the glycosyltransferase 22 family.</text>
</comment>
<dbReference type="InterPro" id="IPR005599">
    <property type="entry name" value="GPI_mannosylTrfase"/>
</dbReference>
<dbReference type="GO" id="GO:0005789">
    <property type="term" value="C:endoplasmic reticulum membrane"/>
    <property type="evidence" value="ECO:0007669"/>
    <property type="project" value="UniProtKB-SubCell"/>
</dbReference>
<evidence type="ECO:0000256" key="9">
    <source>
        <dbReference type="ARBA" id="ARBA00023136"/>
    </source>
</evidence>
<evidence type="ECO:0000313" key="14">
    <source>
        <dbReference type="Proteomes" id="UP001281003"/>
    </source>
</evidence>
<evidence type="ECO:0000256" key="8">
    <source>
        <dbReference type="ARBA" id="ARBA00022989"/>
    </source>
</evidence>
<dbReference type="AlphaFoldDB" id="A0AAE0NWM1"/>
<organism evidence="13 14">
    <name type="scientific">Sordaria brevicollis</name>
    <dbReference type="NCBI Taxonomy" id="83679"/>
    <lineage>
        <taxon>Eukaryota</taxon>
        <taxon>Fungi</taxon>
        <taxon>Dikarya</taxon>
        <taxon>Ascomycota</taxon>
        <taxon>Pezizomycotina</taxon>
        <taxon>Sordariomycetes</taxon>
        <taxon>Sordariomycetidae</taxon>
        <taxon>Sordariales</taxon>
        <taxon>Sordariaceae</taxon>
        <taxon>Sordaria</taxon>
    </lineage>
</organism>
<reference evidence="13" key="2">
    <citation type="submission" date="2023-07" db="EMBL/GenBank/DDBJ databases">
        <authorList>
            <consortium name="Lawrence Berkeley National Laboratory"/>
            <person name="Haridas S."/>
            <person name="Hensen N."/>
            <person name="Bonometti L."/>
            <person name="Westerberg I."/>
            <person name="Brannstrom I.O."/>
            <person name="Guillou S."/>
            <person name="Cros-Aarteil S."/>
            <person name="Calhoun S."/>
            <person name="Kuo A."/>
            <person name="Mondo S."/>
            <person name="Pangilinan J."/>
            <person name="Riley R."/>
            <person name="LaButti K."/>
            <person name="Andreopoulos B."/>
            <person name="Lipzen A."/>
            <person name="Chen C."/>
            <person name="Yanf M."/>
            <person name="Daum C."/>
            <person name="Ng V."/>
            <person name="Clum A."/>
            <person name="Steindorff A."/>
            <person name="Ohm R."/>
            <person name="Martin F."/>
            <person name="Silar P."/>
            <person name="Natvig D."/>
            <person name="Lalanne C."/>
            <person name="Gautier V."/>
            <person name="Ament-velasquez S.L."/>
            <person name="Kruys A."/>
            <person name="Hutchinson M.I."/>
            <person name="Powell A.J."/>
            <person name="Barry K."/>
            <person name="Miller A.N."/>
            <person name="Grigoriev I.V."/>
            <person name="Debuchy R."/>
            <person name="Gladieux P."/>
            <person name="Thoren M.H."/>
            <person name="Johannesson H."/>
        </authorList>
    </citation>
    <scope>NUCLEOTIDE SEQUENCE</scope>
    <source>
        <strain evidence="13">FGSC 1904</strain>
    </source>
</reference>
<evidence type="ECO:0000256" key="1">
    <source>
        <dbReference type="ARBA" id="ARBA00004477"/>
    </source>
</evidence>
<dbReference type="Pfam" id="PF03901">
    <property type="entry name" value="Glyco_transf_22"/>
    <property type="match status" value="1"/>
</dbReference>
<feature type="transmembrane region" description="Helical" evidence="12">
    <location>
        <begin position="182"/>
        <end position="212"/>
    </location>
</feature>
<keyword evidence="4 12" id="KW-0328">Glycosyltransferase</keyword>
<reference evidence="13" key="1">
    <citation type="journal article" date="2023" name="Mol. Phylogenet. Evol.">
        <title>Genome-scale phylogeny and comparative genomics of the fungal order Sordariales.</title>
        <authorList>
            <person name="Hensen N."/>
            <person name="Bonometti L."/>
            <person name="Westerberg I."/>
            <person name="Brannstrom I.O."/>
            <person name="Guillou S."/>
            <person name="Cros-Aarteil S."/>
            <person name="Calhoun S."/>
            <person name="Haridas S."/>
            <person name="Kuo A."/>
            <person name="Mondo S."/>
            <person name="Pangilinan J."/>
            <person name="Riley R."/>
            <person name="LaButti K."/>
            <person name="Andreopoulos B."/>
            <person name="Lipzen A."/>
            <person name="Chen C."/>
            <person name="Yan M."/>
            <person name="Daum C."/>
            <person name="Ng V."/>
            <person name="Clum A."/>
            <person name="Steindorff A."/>
            <person name="Ohm R.A."/>
            <person name="Martin F."/>
            <person name="Silar P."/>
            <person name="Natvig D.O."/>
            <person name="Lalanne C."/>
            <person name="Gautier V."/>
            <person name="Ament-Velasquez S.L."/>
            <person name="Kruys A."/>
            <person name="Hutchinson M.I."/>
            <person name="Powell A.J."/>
            <person name="Barry K."/>
            <person name="Miller A.N."/>
            <person name="Grigoriev I.V."/>
            <person name="Debuchy R."/>
            <person name="Gladieux P."/>
            <person name="Hiltunen Thoren M."/>
            <person name="Johannesson H."/>
        </authorList>
    </citation>
    <scope>NUCLEOTIDE SEQUENCE</scope>
    <source>
        <strain evidence="13">FGSC 1904</strain>
    </source>
</reference>
<evidence type="ECO:0000256" key="4">
    <source>
        <dbReference type="ARBA" id="ARBA00022676"/>
    </source>
</evidence>
<dbReference type="Proteomes" id="UP001281003">
    <property type="component" value="Unassembled WGS sequence"/>
</dbReference>
<evidence type="ECO:0000313" key="13">
    <source>
        <dbReference type="EMBL" id="KAK3389098.1"/>
    </source>
</evidence>
<evidence type="ECO:0000256" key="10">
    <source>
        <dbReference type="ARBA" id="ARBA00044721"/>
    </source>
</evidence>
<comment type="pathway">
    <text evidence="2">Protein modification; protein glycosylation.</text>
</comment>
<comment type="catalytic activity">
    <reaction evidence="11">
        <text>an alpha-D-Man-(1-&gt;2)-alpha-D-Man-(1-&gt;2)-alpha-D-Man-(1-&gt;3)-[alpha-D-Man-(1-&gt;2)-alpha-D-Man-(1-&gt;3)-alpha-D-Man-(1-&gt;6)]-beta-D-Man-(1-&gt;4)-beta-D-GlcNAc-(1-&gt;4)-alpha-D-GlcNAc-diphospho-di-trans,poly-cis-dolichol + a di-trans,poly-cis-dolichyl beta-D-mannosyl phosphate = an alpha-D-Man-(1-&gt;2)-alpha-D-Man-(1-&gt;2)-alpha-D-Man-(1-&gt;3)-[alpha-D-Man-(1-&gt;2)-alpha-D-Man-(1-&gt;3)-[alpha-D-Man-(1-&gt;6)]-alpha-D-Man-(1-&gt;6)]-beta-D-Man-(1-&gt;4)-beta-D-GlcNAc-(1-&gt;4)-alpha-D-GlcNAc-diphospho-di-trans,poly-cis-dolichol + a di-trans,poly-cis-dolichyl phosphate + H(+)</text>
        <dbReference type="Rhea" id="RHEA:29535"/>
        <dbReference type="Rhea" id="RHEA-COMP:19498"/>
        <dbReference type="Rhea" id="RHEA-COMP:19501"/>
        <dbReference type="Rhea" id="RHEA-COMP:19518"/>
        <dbReference type="Rhea" id="RHEA-COMP:19519"/>
        <dbReference type="ChEBI" id="CHEBI:15378"/>
        <dbReference type="ChEBI" id="CHEBI:57683"/>
        <dbReference type="ChEBI" id="CHEBI:58211"/>
        <dbReference type="ChEBI" id="CHEBI:132517"/>
        <dbReference type="ChEBI" id="CHEBI:132519"/>
        <dbReference type="EC" id="2.4.1.260"/>
    </reaction>
    <physiologicalReaction direction="left-to-right" evidence="11">
        <dbReference type="Rhea" id="RHEA:29536"/>
    </physiologicalReaction>
</comment>
<proteinExistence type="inferred from homology"/>
<comment type="caution">
    <text evidence="13">The sequence shown here is derived from an EMBL/GenBank/DDBJ whole genome shotgun (WGS) entry which is preliminary data.</text>
</comment>
<feature type="transmembrane region" description="Helical" evidence="12">
    <location>
        <begin position="362"/>
        <end position="385"/>
    </location>
</feature>
<comment type="subcellular location">
    <subcellularLocation>
        <location evidence="1 12">Endoplasmic reticulum membrane</location>
        <topology evidence="1 12">Multi-pass membrane protein</topology>
    </subcellularLocation>
</comment>
<evidence type="ECO:0000256" key="5">
    <source>
        <dbReference type="ARBA" id="ARBA00022679"/>
    </source>
</evidence>
<keyword evidence="8 12" id="KW-1133">Transmembrane helix</keyword>